<evidence type="ECO:0000313" key="9">
    <source>
        <dbReference type="Proteomes" id="UP000482209"/>
    </source>
</evidence>
<evidence type="ECO:0000256" key="4">
    <source>
        <dbReference type="SAM" id="Coils"/>
    </source>
</evidence>
<feature type="domain" description="HAMP" evidence="7">
    <location>
        <begin position="215"/>
        <end position="271"/>
    </location>
</feature>
<dbReference type="PROSITE" id="PS50111">
    <property type="entry name" value="CHEMOTAXIS_TRANSDUC_2"/>
    <property type="match status" value="1"/>
</dbReference>
<dbReference type="GO" id="GO:0006935">
    <property type="term" value="P:chemotaxis"/>
    <property type="evidence" value="ECO:0007669"/>
    <property type="project" value="InterPro"/>
</dbReference>
<evidence type="ECO:0000256" key="2">
    <source>
        <dbReference type="ARBA" id="ARBA00029447"/>
    </source>
</evidence>
<dbReference type="Gene3D" id="1.10.287.950">
    <property type="entry name" value="Methyl-accepting chemotaxis protein"/>
    <property type="match status" value="1"/>
</dbReference>
<keyword evidence="1 3" id="KW-0807">Transducer</keyword>
<dbReference type="GO" id="GO:0004888">
    <property type="term" value="F:transmembrane signaling receptor activity"/>
    <property type="evidence" value="ECO:0007669"/>
    <property type="project" value="InterPro"/>
</dbReference>
<dbReference type="PRINTS" id="PR00260">
    <property type="entry name" value="CHEMTRNSDUCR"/>
</dbReference>
<dbReference type="Proteomes" id="UP000482209">
    <property type="component" value="Unassembled WGS sequence"/>
</dbReference>
<dbReference type="Pfam" id="PF00015">
    <property type="entry name" value="MCPsignal"/>
    <property type="match status" value="1"/>
</dbReference>
<feature type="domain" description="Methyl-accepting transducer" evidence="6">
    <location>
        <begin position="304"/>
        <end position="548"/>
    </location>
</feature>
<keyword evidence="5" id="KW-1133">Transmembrane helix</keyword>
<dbReference type="GO" id="GO:0007165">
    <property type="term" value="P:signal transduction"/>
    <property type="evidence" value="ECO:0007669"/>
    <property type="project" value="UniProtKB-KW"/>
</dbReference>
<dbReference type="Pfam" id="PF00672">
    <property type="entry name" value="HAMP"/>
    <property type="match status" value="1"/>
</dbReference>
<comment type="caution">
    <text evidence="8">The sequence shown here is derived from an EMBL/GenBank/DDBJ whole genome shotgun (WGS) entry which is preliminary data.</text>
</comment>
<evidence type="ECO:0000259" key="7">
    <source>
        <dbReference type="PROSITE" id="PS50885"/>
    </source>
</evidence>
<keyword evidence="9" id="KW-1185">Reference proteome</keyword>
<comment type="similarity">
    <text evidence="2">Belongs to the methyl-accepting chemotaxis (MCP) protein family.</text>
</comment>
<feature type="transmembrane region" description="Helical" evidence="5">
    <location>
        <begin position="192"/>
        <end position="211"/>
    </location>
</feature>
<name>A0A6L5XXH4_9FIRM</name>
<proteinExistence type="inferred from homology"/>
<accession>A0A6L5XXH4</accession>
<feature type="coiled-coil region" evidence="4">
    <location>
        <begin position="434"/>
        <end position="461"/>
    </location>
</feature>
<keyword evidence="4" id="KW-0175">Coiled coil</keyword>
<reference evidence="8 9" key="1">
    <citation type="submission" date="2019-08" db="EMBL/GenBank/DDBJ databases">
        <title>In-depth cultivation of the pig gut microbiome towards novel bacterial diversity and tailored functional studies.</title>
        <authorList>
            <person name="Wylensek D."/>
            <person name="Hitch T.C.A."/>
            <person name="Clavel T."/>
        </authorList>
    </citation>
    <scope>NUCLEOTIDE SEQUENCE [LARGE SCALE GENOMIC DNA]</scope>
    <source>
        <strain evidence="8 9">WCA-693-APC-MOT-I</strain>
    </source>
</reference>
<dbReference type="GO" id="GO:0016020">
    <property type="term" value="C:membrane"/>
    <property type="evidence" value="ECO:0007669"/>
    <property type="project" value="InterPro"/>
</dbReference>
<keyword evidence="5" id="KW-0472">Membrane</keyword>
<sequence>MKMKNRKNISVKVRLLVVFLVFGLFTIVLGVSSAYNLGRTKERSEKISEIGIRNLIDFDEITSISEKTQKLVYVLRDTTDEEEKKSCLDNFKLYEENAYYYLDEAEKNAEQGQKENLASLRSGLDELFANVQIATAAANSKDMQAFGKAIESNKKANETISTAIGELVTANDSMIKSVTKEQDDILKNSIRVAIGLGIVTIAWLILAIFNVNRCIINPLKKLETKLNEIIESIQQNRGDLSIRVPIRKYDEIGRVAFNINKFIDTLEKIIGKVTYNAGELDSIIENVMNKIVRANDSSSDISAVMEELAASMEEVSRVAVDINSDTESANDEVGSMAKEAENMVAYSKEMKIRAGEMEASALETKESTNQVVTEIVQNLEVAIENSKSIAEISNLTEDILAISGQTNLLSLNASIEAARAGEAGRGFAVVADQIRELADSSKEAASNIQQLNSEIVRAFDELIENSKSMVSYINETILTDYDNFVEVGKKYNEDAAHLNQTMDGFARKNDDLANIMDAIAKRMDGIARSVDEGSRGVMSAATNVTTLVEDVSDIHNEMNRNETIAKSLKEETDSFLVR</sequence>
<dbReference type="PROSITE" id="PS50885">
    <property type="entry name" value="HAMP"/>
    <property type="match status" value="1"/>
</dbReference>
<evidence type="ECO:0000256" key="3">
    <source>
        <dbReference type="PROSITE-ProRule" id="PRU00284"/>
    </source>
</evidence>
<dbReference type="SMART" id="SM00304">
    <property type="entry name" value="HAMP"/>
    <property type="match status" value="1"/>
</dbReference>
<dbReference type="PANTHER" id="PTHR32089:SF112">
    <property type="entry name" value="LYSOZYME-LIKE PROTEIN-RELATED"/>
    <property type="match status" value="1"/>
</dbReference>
<dbReference type="InterPro" id="IPR004090">
    <property type="entry name" value="Chemotax_Me-accpt_rcpt"/>
</dbReference>
<evidence type="ECO:0000256" key="1">
    <source>
        <dbReference type="ARBA" id="ARBA00023224"/>
    </source>
</evidence>
<gene>
    <name evidence="8" type="ORF">FYJ58_05060</name>
</gene>
<dbReference type="SMART" id="SM00283">
    <property type="entry name" value="MA"/>
    <property type="match status" value="1"/>
</dbReference>
<dbReference type="InterPro" id="IPR003660">
    <property type="entry name" value="HAMP_dom"/>
</dbReference>
<evidence type="ECO:0000313" key="8">
    <source>
        <dbReference type="EMBL" id="MSS63247.1"/>
    </source>
</evidence>
<evidence type="ECO:0000259" key="6">
    <source>
        <dbReference type="PROSITE" id="PS50111"/>
    </source>
</evidence>
<evidence type="ECO:0000256" key="5">
    <source>
        <dbReference type="SAM" id="Phobius"/>
    </source>
</evidence>
<dbReference type="AlphaFoldDB" id="A0A6L5XXH4"/>
<dbReference type="PANTHER" id="PTHR32089">
    <property type="entry name" value="METHYL-ACCEPTING CHEMOTAXIS PROTEIN MCPB"/>
    <property type="match status" value="1"/>
</dbReference>
<dbReference type="InterPro" id="IPR004089">
    <property type="entry name" value="MCPsignal_dom"/>
</dbReference>
<dbReference type="CDD" id="cd06225">
    <property type="entry name" value="HAMP"/>
    <property type="match status" value="1"/>
</dbReference>
<protein>
    <submittedName>
        <fullName evidence="8">HAMP domain-containing protein</fullName>
    </submittedName>
</protein>
<keyword evidence="5" id="KW-0812">Transmembrane</keyword>
<dbReference type="EMBL" id="VUMT01000005">
    <property type="protein sequence ID" value="MSS63247.1"/>
    <property type="molecule type" value="Genomic_DNA"/>
</dbReference>
<organism evidence="8 9">
    <name type="scientific">Velocimicrobium porci</name>
    <dbReference type="NCBI Taxonomy" id="2606634"/>
    <lineage>
        <taxon>Bacteria</taxon>
        <taxon>Bacillati</taxon>
        <taxon>Bacillota</taxon>
        <taxon>Clostridia</taxon>
        <taxon>Lachnospirales</taxon>
        <taxon>Lachnospiraceae</taxon>
        <taxon>Velocimicrobium</taxon>
    </lineage>
</organism>
<dbReference type="SUPFAM" id="SSF58104">
    <property type="entry name" value="Methyl-accepting chemotaxis protein (MCP) signaling domain"/>
    <property type="match status" value="1"/>
</dbReference>